<dbReference type="KEGG" id="bgg:CFK41_16290"/>
<proteinExistence type="inferred from homology"/>
<gene>
    <name evidence="4" type="ORF">CFK41_16290</name>
</gene>
<feature type="compositionally biased region" description="Basic residues" evidence="2">
    <location>
        <begin position="1"/>
        <end position="12"/>
    </location>
</feature>
<evidence type="ECO:0000256" key="1">
    <source>
        <dbReference type="ARBA" id="ARBA00008520"/>
    </source>
</evidence>
<keyword evidence="3" id="KW-0472">Membrane</keyword>
<sequence length="640" mass="69889">MPRRRHAHRRRGGAASASPHRDSRGGRSRTAAAALESICTLVRSKRFDYRWRRGGRTSALTRVVLPLNDEARNMEKNLTAPMVRRRTLFRTGLLGSVCAAGLPLLSGCGEIGGGEGSVQMRNSELEILPEFTEWTLPTEPDLVGEPPDHPSGYLTYPDPVEKAVPEPHGGEGTYSIYVPNWGPSMAKGDPYYTAMAEAMGGTRIEFVQNDPNAYTEASVQWIKAQEFGDGILLFSWMTSADANFDQTVINRFANLSEVLTGDVSERWPLLAGRGEAAWSASVWAEDPENPEETSGIYGIPWTSNGGPGNGFFYRADLLEEAGLEVPATVEEFLEVARAWTDDPAGKWAIGGTDYMTTAWFRLTPGSGWSEQDGKIVHNNERPEFKEWVAFQRQIREEGLVHPDVGTPNFDGKAAQRAGEVLFDQDGWSRWTDVPAQVAASGENPDFALDVLGPITYKGGEPMYHGAGGVSGWLFLSNQLEKEQIEELLDVANWCASPAGTVEQEMIVYGIEGEHFERGDDGRPAFTEAGIASKQDSFAFTAMSGVVQNLLEGPAESVQRRFDFNASVLPVLVKDEFETARITPPGGAAQAGTIFDEKVNDIINGRADLSTLDDAVATWKTDGGDATRAVYEKVHSTLKGE</sequence>
<dbReference type="PANTHER" id="PTHR43649">
    <property type="entry name" value="ARABINOSE-BINDING PROTEIN-RELATED"/>
    <property type="match status" value="1"/>
</dbReference>
<keyword evidence="5" id="KW-1185">Reference proteome</keyword>
<evidence type="ECO:0000313" key="5">
    <source>
        <dbReference type="Proteomes" id="UP000217889"/>
    </source>
</evidence>
<comment type="similarity">
    <text evidence="1">Belongs to the bacterial solute-binding protein 1 family.</text>
</comment>
<name>A0A291H124_9MICO</name>
<keyword evidence="3" id="KW-1133">Transmembrane helix</keyword>
<evidence type="ECO:0000256" key="3">
    <source>
        <dbReference type="SAM" id="Phobius"/>
    </source>
</evidence>
<dbReference type="Proteomes" id="UP000217889">
    <property type="component" value="Chromosome"/>
</dbReference>
<accession>A0A291H124</accession>
<organism evidence="4 5">
    <name type="scientific">Brachybacterium ginsengisoli</name>
    <dbReference type="NCBI Taxonomy" id="1331682"/>
    <lineage>
        <taxon>Bacteria</taxon>
        <taxon>Bacillati</taxon>
        <taxon>Actinomycetota</taxon>
        <taxon>Actinomycetes</taxon>
        <taxon>Micrococcales</taxon>
        <taxon>Dermabacteraceae</taxon>
        <taxon>Brachybacterium</taxon>
    </lineage>
</organism>
<feature type="transmembrane region" description="Helical" evidence="3">
    <location>
        <begin position="87"/>
        <end position="105"/>
    </location>
</feature>
<evidence type="ECO:0000313" key="4">
    <source>
        <dbReference type="EMBL" id="ATG56161.1"/>
    </source>
</evidence>
<protein>
    <recommendedName>
        <fullName evidence="6">Sugar ABC transporter substrate-binding protein</fullName>
    </recommendedName>
</protein>
<keyword evidence="3" id="KW-0812">Transmembrane</keyword>
<dbReference type="Gene3D" id="3.40.190.10">
    <property type="entry name" value="Periplasmic binding protein-like II"/>
    <property type="match status" value="2"/>
</dbReference>
<dbReference type="OrthoDB" id="2513152at2"/>
<dbReference type="SUPFAM" id="SSF53850">
    <property type="entry name" value="Periplasmic binding protein-like II"/>
    <property type="match status" value="1"/>
</dbReference>
<evidence type="ECO:0000256" key="2">
    <source>
        <dbReference type="SAM" id="MobiDB-lite"/>
    </source>
</evidence>
<reference evidence="4 5" key="1">
    <citation type="journal article" date="2014" name="Int. J. Syst. Evol. Microbiol.">
        <title>Brachybacterium ginsengisoli sp. nov., isolated from soil of a ginseng field.</title>
        <authorList>
            <person name="Hoang V.A."/>
            <person name="Kim Y.J."/>
            <person name="Nguyen N.L."/>
            <person name="Yang D.C."/>
        </authorList>
    </citation>
    <scope>NUCLEOTIDE SEQUENCE [LARGE SCALE GENOMIC DNA]</scope>
    <source>
        <strain evidence="4 5">DCY80</strain>
    </source>
</reference>
<evidence type="ECO:0008006" key="6">
    <source>
        <dbReference type="Google" id="ProtNLM"/>
    </source>
</evidence>
<dbReference type="AlphaFoldDB" id="A0A291H124"/>
<feature type="region of interest" description="Disordered" evidence="2">
    <location>
        <begin position="1"/>
        <end position="29"/>
    </location>
</feature>
<dbReference type="PANTHER" id="PTHR43649:SF31">
    <property type="entry name" value="SN-GLYCEROL-3-PHOSPHATE-BINDING PERIPLASMIC PROTEIN UGPB"/>
    <property type="match status" value="1"/>
</dbReference>
<dbReference type="EMBL" id="CP023564">
    <property type="protein sequence ID" value="ATG56161.1"/>
    <property type="molecule type" value="Genomic_DNA"/>
</dbReference>
<dbReference type="InterPro" id="IPR050490">
    <property type="entry name" value="Bact_solute-bd_prot1"/>
</dbReference>